<evidence type="ECO:0000313" key="2">
    <source>
        <dbReference type="EMBL" id="KAF4468203.1"/>
    </source>
</evidence>
<comment type="caution">
    <text evidence="2">The sequence shown here is derived from an EMBL/GenBank/DDBJ whole genome shotgun (WGS) entry which is preliminary data.</text>
</comment>
<organism evidence="2 3">
    <name type="scientific">Fusarium albosuccineum</name>
    <dbReference type="NCBI Taxonomy" id="1237068"/>
    <lineage>
        <taxon>Eukaryota</taxon>
        <taxon>Fungi</taxon>
        <taxon>Dikarya</taxon>
        <taxon>Ascomycota</taxon>
        <taxon>Pezizomycotina</taxon>
        <taxon>Sordariomycetes</taxon>
        <taxon>Hypocreomycetidae</taxon>
        <taxon>Hypocreales</taxon>
        <taxon>Nectriaceae</taxon>
        <taxon>Fusarium</taxon>
        <taxon>Fusarium decemcellulare species complex</taxon>
    </lineage>
</organism>
<feature type="region of interest" description="Disordered" evidence="1">
    <location>
        <begin position="86"/>
        <end position="115"/>
    </location>
</feature>
<proteinExistence type="predicted"/>
<keyword evidence="3" id="KW-1185">Reference proteome</keyword>
<sequence>MTSRNLNQTWRDVVFKQYEDDHAADVPFPISYLIYAPQWKKDIFIEIPTKIDVPVFRQAVLHAASSRRLLDDPAYEDDLIKIRARISPSSAQRNNDTRPQDDTNQPESGAAGNSC</sequence>
<accession>A0A8H4LHG4</accession>
<feature type="compositionally biased region" description="Polar residues" evidence="1">
    <location>
        <begin position="102"/>
        <end position="115"/>
    </location>
</feature>
<gene>
    <name evidence="2" type="ORF">FALBO_4912</name>
</gene>
<evidence type="ECO:0000313" key="3">
    <source>
        <dbReference type="Proteomes" id="UP000554235"/>
    </source>
</evidence>
<reference evidence="2 3" key="1">
    <citation type="submission" date="2020-01" db="EMBL/GenBank/DDBJ databases">
        <title>Identification and distribution of gene clusters putatively required for synthesis of sphingolipid metabolism inhibitors in phylogenetically diverse species of the filamentous fungus Fusarium.</title>
        <authorList>
            <person name="Kim H.-S."/>
            <person name="Busman M."/>
            <person name="Brown D.W."/>
            <person name="Divon H."/>
            <person name="Uhlig S."/>
            <person name="Proctor R.H."/>
        </authorList>
    </citation>
    <scope>NUCLEOTIDE SEQUENCE [LARGE SCALE GENOMIC DNA]</scope>
    <source>
        <strain evidence="2 3">NRRL 20459</strain>
    </source>
</reference>
<name>A0A8H4LHG4_9HYPO</name>
<dbReference type="AlphaFoldDB" id="A0A8H4LHG4"/>
<protein>
    <submittedName>
        <fullName evidence="2">Uncharacterized protein</fullName>
    </submittedName>
</protein>
<dbReference type="EMBL" id="JAADYS010000643">
    <property type="protein sequence ID" value="KAF4468203.1"/>
    <property type="molecule type" value="Genomic_DNA"/>
</dbReference>
<dbReference type="Proteomes" id="UP000554235">
    <property type="component" value="Unassembled WGS sequence"/>
</dbReference>
<dbReference type="OrthoDB" id="4467949at2759"/>
<evidence type="ECO:0000256" key="1">
    <source>
        <dbReference type="SAM" id="MobiDB-lite"/>
    </source>
</evidence>